<feature type="compositionally biased region" description="Polar residues" evidence="1">
    <location>
        <begin position="93"/>
        <end position="113"/>
    </location>
</feature>
<keyword evidence="4" id="KW-1185">Reference proteome</keyword>
<dbReference type="PANTHER" id="PTHR42648">
    <property type="entry name" value="TRANSPOSASE, PUTATIVE-RELATED"/>
    <property type="match status" value="1"/>
</dbReference>
<evidence type="ECO:0000259" key="2">
    <source>
        <dbReference type="Pfam" id="PF13976"/>
    </source>
</evidence>
<evidence type="ECO:0000313" key="4">
    <source>
        <dbReference type="Proteomes" id="UP001632038"/>
    </source>
</evidence>
<protein>
    <recommendedName>
        <fullName evidence="2">GAG-pre-integrase domain-containing protein</fullName>
    </recommendedName>
</protein>
<reference evidence="4" key="1">
    <citation type="journal article" date="2024" name="IScience">
        <title>Strigolactones Initiate the Formation of Haustorium-like Structures in Castilleja.</title>
        <authorList>
            <person name="Buerger M."/>
            <person name="Peterson D."/>
            <person name="Chory J."/>
        </authorList>
    </citation>
    <scope>NUCLEOTIDE SEQUENCE [LARGE SCALE GENOMIC DNA]</scope>
</reference>
<dbReference type="EMBL" id="JAVIJP010000032">
    <property type="protein sequence ID" value="KAL3632203.1"/>
    <property type="molecule type" value="Genomic_DNA"/>
</dbReference>
<comment type="caution">
    <text evidence="3">The sequence shown here is derived from an EMBL/GenBank/DDBJ whole genome shotgun (WGS) entry which is preliminary data.</text>
</comment>
<dbReference type="InterPro" id="IPR039537">
    <property type="entry name" value="Retrotran_Ty1/copia-like"/>
</dbReference>
<evidence type="ECO:0000256" key="1">
    <source>
        <dbReference type="SAM" id="MobiDB-lite"/>
    </source>
</evidence>
<dbReference type="Pfam" id="PF13976">
    <property type="entry name" value="gag_pre-integrs"/>
    <property type="match status" value="1"/>
</dbReference>
<proteinExistence type="predicted"/>
<evidence type="ECO:0000313" key="3">
    <source>
        <dbReference type="EMBL" id="KAL3632203.1"/>
    </source>
</evidence>
<sequence>MSQLSDAELWHQKLGHINYKTLQNLGKKEAVRGLPKSNTKIVPVCETCQKGKQTRASHPNIQSLQTSYCFELLHMDLMGPLDVETIGGKRQVGGSQEMRSGCHNNPDFQENRTGNLQMRLYESKLNPEAKTFSPSMLQHRTVTSPEEIDASSFPCSYVPGVGYYQRGYIPNPQNVMFGRGGPHASMHPIPNDLQPAVLLYPATPQPLLTPHQVHHLYQGNASAAQALHLHMTQSVTANRPPPYMANIPPHVMANIPQQFVMPNHIPVSQPVFPVLRQNANPGFRPFQSA</sequence>
<dbReference type="PANTHER" id="PTHR42648:SF21">
    <property type="entry name" value="CYSTEINE-RICH RLK (RECEPTOR-LIKE PROTEIN KINASE) 8"/>
    <property type="match status" value="1"/>
</dbReference>
<name>A0ABD3CQG0_9LAMI</name>
<feature type="region of interest" description="Disordered" evidence="1">
    <location>
        <begin position="92"/>
        <end position="113"/>
    </location>
</feature>
<accession>A0ABD3CQG0</accession>
<feature type="domain" description="GAG-pre-integrase" evidence="2">
    <location>
        <begin position="4"/>
        <end position="53"/>
    </location>
</feature>
<dbReference type="AlphaFoldDB" id="A0ABD3CQG0"/>
<gene>
    <name evidence="3" type="ORF">CASFOL_025187</name>
</gene>
<dbReference type="InterPro" id="IPR025724">
    <property type="entry name" value="GAG-pre-integrase_dom"/>
</dbReference>
<organism evidence="3 4">
    <name type="scientific">Castilleja foliolosa</name>
    <dbReference type="NCBI Taxonomy" id="1961234"/>
    <lineage>
        <taxon>Eukaryota</taxon>
        <taxon>Viridiplantae</taxon>
        <taxon>Streptophyta</taxon>
        <taxon>Embryophyta</taxon>
        <taxon>Tracheophyta</taxon>
        <taxon>Spermatophyta</taxon>
        <taxon>Magnoliopsida</taxon>
        <taxon>eudicotyledons</taxon>
        <taxon>Gunneridae</taxon>
        <taxon>Pentapetalae</taxon>
        <taxon>asterids</taxon>
        <taxon>lamiids</taxon>
        <taxon>Lamiales</taxon>
        <taxon>Orobanchaceae</taxon>
        <taxon>Pedicularideae</taxon>
        <taxon>Castillejinae</taxon>
        <taxon>Castilleja</taxon>
    </lineage>
</organism>
<dbReference type="Proteomes" id="UP001632038">
    <property type="component" value="Unassembled WGS sequence"/>
</dbReference>